<reference evidence="1 2" key="1">
    <citation type="submission" date="2021-03" db="EMBL/GenBank/DDBJ databases">
        <title>Thiomicrorhabdus sp.nov.,novel sulfur-oxidizing bacteria isolated from coastal sediment.</title>
        <authorList>
            <person name="Liu X."/>
        </authorList>
    </citation>
    <scope>NUCLEOTIDE SEQUENCE [LARGE SCALE GENOMIC DNA]</scope>
    <source>
        <strain evidence="1 2">6S2-11</strain>
    </source>
</reference>
<evidence type="ECO:0000313" key="2">
    <source>
        <dbReference type="Proteomes" id="UP000664835"/>
    </source>
</evidence>
<dbReference type="PROSITE" id="PS51257">
    <property type="entry name" value="PROKAR_LIPOPROTEIN"/>
    <property type="match status" value="1"/>
</dbReference>
<sequence>MQTIIKRILIVPVLIFGLFLTACNNSNPSSNETTPAAGLAGTAATGAPIKGFVFAKDASGNEINIATMLDGSFTLDAANLTAPIVLKVVSEDGLKTYYSFAETNNQTVNITPLTHLALFLAVNKINLDTLYDDWDGSNITLENVLVAQAKINANLRDQITEKGLDPNSYNFLTTPFVANSTGFDKLLDEIRVSVDLANSSFSFEIPALPNFTFDEAISVDGISFENSNPSNGLNESPATILAEHAKQYTFTFTESAPGSGIADGTQRTFALGTDGSLVIDGSTTLTNPVLYKGNPYEAIWTDNTNNLKYAASSIVTGETLREINISNNLNYDQTGFKFYGQFNDASSNNSGSTCSGTYGSVTLSGEANVTALTGTEFCPGAGFEVPERATAIYFTDNVIPNTTRKGGIIALQVHYTNNLFDMSPGFIQLKYTQDGTIVYEKYLDNGTLNDFNITIDADTKTVNFNNTVLPAKACNTCTGEGTMIINGSLIFN</sequence>
<gene>
    <name evidence="1" type="ORF">J3998_05825</name>
</gene>
<evidence type="ECO:0008006" key="3">
    <source>
        <dbReference type="Google" id="ProtNLM"/>
    </source>
</evidence>
<name>A0ABS3Q496_9GAMM</name>
<comment type="caution">
    <text evidence="1">The sequence shown here is derived from an EMBL/GenBank/DDBJ whole genome shotgun (WGS) entry which is preliminary data.</text>
</comment>
<dbReference type="RefSeq" id="WP_208148537.1">
    <property type="nucleotide sequence ID" value="NZ_JAGETV010000007.1"/>
</dbReference>
<proteinExistence type="predicted"/>
<protein>
    <recommendedName>
        <fullName evidence="3">Carboxypeptidase regulatory-like domain-containing protein</fullName>
    </recommendedName>
</protein>
<organism evidence="1 2">
    <name type="scientific">Thiomicrorhabdus marina</name>
    <dbReference type="NCBI Taxonomy" id="2818442"/>
    <lineage>
        <taxon>Bacteria</taxon>
        <taxon>Pseudomonadati</taxon>
        <taxon>Pseudomonadota</taxon>
        <taxon>Gammaproteobacteria</taxon>
        <taxon>Thiotrichales</taxon>
        <taxon>Piscirickettsiaceae</taxon>
        <taxon>Thiomicrorhabdus</taxon>
    </lineage>
</organism>
<keyword evidence="2" id="KW-1185">Reference proteome</keyword>
<dbReference type="Proteomes" id="UP000664835">
    <property type="component" value="Unassembled WGS sequence"/>
</dbReference>
<accession>A0ABS3Q496</accession>
<dbReference type="EMBL" id="JAGETV010000007">
    <property type="protein sequence ID" value="MBO1927091.1"/>
    <property type="molecule type" value="Genomic_DNA"/>
</dbReference>
<evidence type="ECO:0000313" key="1">
    <source>
        <dbReference type="EMBL" id="MBO1927091.1"/>
    </source>
</evidence>